<keyword evidence="5" id="KW-0067">ATP-binding</keyword>
<comment type="caution">
    <text evidence="11">The sequence shown here is derived from an EMBL/GenBank/DDBJ whole genome shotgun (WGS) entry which is preliminary data.</text>
</comment>
<keyword evidence="3 8" id="KW-0812">Transmembrane</keyword>
<dbReference type="PANTHER" id="PTHR24221">
    <property type="entry name" value="ATP-BINDING CASSETTE SUB-FAMILY B"/>
    <property type="match status" value="1"/>
</dbReference>
<accession>A0A1F5N884</accession>
<keyword evidence="2" id="KW-0813">Transport</keyword>
<dbReference type="InterPro" id="IPR011527">
    <property type="entry name" value="ABC1_TM_dom"/>
</dbReference>
<dbReference type="InterPro" id="IPR027417">
    <property type="entry name" value="P-loop_NTPase"/>
</dbReference>
<dbReference type="GO" id="GO:0140359">
    <property type="term" value="F:ABC-type transporter activity"/>
    <property type="evidence" value="ECO:0007669"/>
    <property type="project" value="InterPro"/>
</dbReference>
<dbReference type="GO" id="GO:0005524">
    <property type="term" value="F:ATP binding"/>
    <property type="evidence" value="ECO:0007669"/>
    <property type="project" value="UniProtKB-KW"/>
</dbReference>
<dbReference type="GO" id="GO:0034040">
    <property type="term" value="F:ATPase-coupled lipid transmembrane transporter activity"/>
    <property type="evidence" value="ECO:0007669"/>
    <property type="project" value="TreeGrafter"/>
</dbReference>
<evidence type="ECO:0000259" key="10">
    <source>
        <dbReference type="PROSITE" id="PS50929"/>
    </source>
</evidence>
<reference evidence="11 12" key="1">
    <citation type="journal article" date="2016" name="Nat. Commun.">
        <title>Thousands of microbial genomes shed light on interconnected biogeochemical processes in an aquifer system.</title>
        <authorList>
            <person name="Anantharaman K."/>
            <person name="Brown C.T."/>
            <person name="Hug L.A."/>
            <person name="Sharon I."/>
            <person name="Castelle C.J."/>
            <person name="Probst A.J."/>
            <person name="Thomas B.C."/>
            <person name="Singh A."/>
            <person name="Wilkins M.J."/>
            <person name="Karaoz U."/>
            <person name="Brodie E.L."/>
            <person name="Williams K.H."/>
            <person name="Hubbard S.S."/>
            <person name="Banfield J.F."/>
        </authorList>
    </citation>
    <scope>NUCLEOTIDE SEQUENCE [LARGE SCALE GENOMIC DNA]</scope>
</reference>
<evidence type="ECO:0000259" key="9">
    <source>
        <dbReference type="PROSITE" id="PS50893"/>
    </source>
</evidence>
<dbReference type="SUPFAM" id="SSF52540">
    <property type="entry name" value="P-loop containing nucleoside triphosphate hydrolases"/>
    <property type="match status" value="1"/>
</dbReference>
<dbReference type="FunFam" id="3.40.50.300:FF:000287">
    <property type="entry name" value="Multidrug ABC transporter ATP-binding protein"/>
    <property type="match status" value="1"/>
</dbReference>
<evidence type="ECO:0000256" key="5">
    <source>
        <dbReference type="ARBA" id="ARBA00022840"/>
    </source>
</evidence>
<dbReference type="SMART" id="SM00382">
    <property type="entry name" value="AAA"/>
    <property type="match status" value="1"/>
</dbReference>
<dbReference type="Gene3D" id="1.20.1560.10">
    <property type="entry name" value="ABC transporter type 1, transmembrane domain"/>
    <property type="match status" value="1"/>
</dbReference>
<dbReference type="Gene3D" id="3.40.50.300">
    <property type="entry name" value="P-loop containing nucleotide triphosphate hydrolases"/>
    <property type="match status" value="1"/>
</dbReference>
<dbReference type="InterPro" id="IPR039421">
    <property type="entry name" value="Type_1_exporter"/>
</dbReference>
<dbReference type="InterPro" id="IPR017871">
    <property type="entry name" value="ABC_transporter-like_CS"/>
</dbReference>
<dbReference type="Proteomes" id="UP000177610">
    <property type="component" value="Unassembled WGS sequence"/>
</dbReference>
<evidence type="ECO:0000256" key="1">
    <source>
        <dbReference type="ARBA" id="ARBA00004651"/>
    </source>
</evidence>
<evidence type="ECO:0000313" key="11">
    <source>
        <dbReference type="EMBL" id="OGE73866.1"/>
    </source>
</evidence>
<comment type="subcellular location">
    <subcellularLocation>
        <location evidence="1">Cell membrane</location>
        <topology evidence="1">Multi-pass membrane protein</topology>
    </subcellularLocation>
</comment>
<keyword evidence="7 8" id="KW-0472">Membrane</keyword>
<dbReference type="PROSITE" id="PS50929">
    <property type="entry name" value="ABC_TM1F"/>
    <property type="match status" value="1"/>
</dbReference>
<dbReference type="Pfam" id="PF00664">
    <property type="entry name" value="ABC_membrane"/>
    <property type="match status" value="1"/>
</dbReference>
<proteinExistence type="predicted"/>
<evidence type="ECO:0000313" key="12">
    <source>
        <dbReference type="Proteomes" id="UP000177610"/>
    </source>
</evidence>
<feature type="domain" description="ABC transporter" evidence="9">
    <location>
        <begin position="326"/>
        <end position="559"/>
    </location>
</feature>
<organism evidence="11 12">
    <name type="scientific">Candidatus Doudnabacteria bacterium RIFCSPHIGHO2_01_FULL_41_86</name>
    <dbReference type="NCBI Taxonomy" id="1817821"/>
    <lineage>
        <taxon>Bacteria</taxon>
        <taxon>Candidatus Doudnaibacteriota</taxon>
    </lineage>
</organism>
<dbReference type="PROSITE" id="PS50893">
    <property type="entry name" value="ABC_TRANSPORTER_2"/>
    <property type="match status" value="1"/>
</dbReference>
<dbReference type="GO" id="GO:0005886">
    <property type="term" value="C:plasma membrane"/>
    <property type="evidence" value="ECO:0007669"/>
    <property type="project" value="UniProtKB-SubCell"/>
</dbReference>
<dbReference type="PROSITE" id="PS00211">
    <property type="entry name" value="ABC_TRANSPORTER_1"/>
    <property type="match status" value="1"/>
</dbReference>
<name>A0A1F5N884_9BACT</name>
<feature type="transmembrane region" description="Helical" evidence="8">
    <location>
        <begin position="149"/>
        <end position="168"/>
    </location>
</feature>
<evidence type="ECO:0000256" key="3">
    <source>
        <dbReference type="ARBA" id="ARBA00022692"/>
    </source>
</evidence>
<dbReference type="InterPro" id="IPR003593">
    <property type="entry name" value="AAA+_ATPase"/>
</dbReference>
<protein>
    <recommendedName>
        <fullName evidence="13">ABC transporter ATP-binding protein</fullName>
    </recommendedName>
</protein>
<keyword evidence="6 8" id="KW-1133">Transmembrane helix</keyword>
<dbReference type="Pfam" id="PF00005">
    <property type="entry name" value="ABC_tran"/>
    <property type="match status" value="1"/>
</dbReference>
<evidence type="ECO:0000256" key="2">
    <source>
        <dbReference type="ARBA" id="ARBA00022448"/>
    </source>
</evidence>
<dbReference type="InterPro" id="IPR003439">
    <property type="entry name" value="ABC_transporter-like_ATP-bd"/>
</dbReference>
<dbReference type="GO" id="GO:0016887">
    <property type="term" value="F:ATP hydrolysis activity"/>
    <property type="evidence" value="ECO:0007669"/>
    <property type="project" value="InterPro"/>
</dbReference>
<dbReference type="AlphaFoldDB" id="A0A1F5N884"/>
<gene>
    <name evidence="11" type="ORF">A2717_04510</name>
</gene>
<feature type="transmembrane region" description="Helical" evidence="8">
    <location>
        <begin position="124"/>
        <end position="143"/>
    </location>
</feature>
<keyword evidence="4" id="KW-0547">Nucleotide-binding</keyword>
<dbReference type="PANTHER" id="PTHR24221:SF654">
    <property type="entry name" value="ATP-BINDING CASSETTE SUB-FAMILY B MEMBER 6"/>
    <property type="match status" value="1"/>
</dbReference>
<evidence type="ECO:0000256" key="7">
    <source>
        <dbReference type="ARBA" id="ARBA00023136"/>
    </source>
</evidence>
<sequence length="568" mass="64808">MKYKGVVFVLFIGTLALVAFDVIKPFFYKRFFDQLVVTDPANTSPLISTIFLILLLNFFNYSAWRGVLYVSNFFQPRVMSDLLNTCYEYIQNHSYRFFTDNFVGSLVTKVRRYQNSFETIADQAYLDIGRTILITISIIAATLVFNPMIGFIVLGWSLIYLTFTVFFNRYKLKFDLKRASQDTKTTAQLADTITNNINLKIFTSNSKELKTFRGITQELYEMRKKSWDLANHAEIFQGTLVILLEFGVMYYAISQWQQGLMSIGGFALVQAYLGRIFEKFWNIGKNIQKIYEALADAAEMTVILNTPHEVKDGYDSTNLKIKQGTIQFDRVSFAYNEQEVFTNFNLRIQEKQKVALIGPSGGGKSTIVKLLFRFFDLQSGRILIDGQDISKVKQDSLRRQIGLVPQDPVLFHRSLLENIRYGKPSATEEEVIKASKYAHCHEFISNFPQGYDTFVGERGVKLSGGERQRVAIARAILKNAPILVLDEATSSLDSESEIFIQDALKTLMEGKTTIVIAHRLSTIMRMDRIIVIEDGKVIEEGKHEELVKAKQGTYQKLWEIQAGGFNGA</sequence>
<feature type="transmembrane region" description="Helical" evidence="8">
    <location>
        <begin position="45"/>
        <end position="64"/>
    </location>
</feature>
<feature type="domain" description="ABC transmembrane type-1" evidence="10">
    <location>
        <begin position="8"/>
        <end position="292"/>
    </location>
</feature>
<dbReference type="SUPFAM" id="SSF90123">
    <property type="entry name" value="ABC transporter transmembrane region"/>
    <property type="match status" value="1"/>
</dbReference>
<evidence type="ECO:0000256" key="8">
    <source>
        <dbReference type="SAM" id="Phobius"/>
    </source>
</evidence>
<evidence type="ECO:0008006" key="13">
    <source>
        <dbReference type="Google" id="ProtNLM"/>
    </source>
</evidence>
<evidence type="ECO:0000256" key="4">
    <source>
        <dbReference type="ARBA" id="ARBA00022741"/>
    </source>
</evidence>
<feature type="transmembrane region" description="Helical" evidence="8">
    <location>
        <begin position="233"/>
        <end position="253"/>
    </location>
</feature>
<evidence type="ECO:0000256" key="6">
    <source>
        <dbReference type="ARBA" id="ARBA00022989"/>
    </source>
</evidence>
<dbReference type="STRING" id="1817821.A2717_04510"/>
<dbReference type="EMBL" id="MFEH01000004">
    <property type="protein sequence ID" value="OGE73866.1"/>
    <property type="molecule type" value="Genomic_DNA"/>
</dbReference>
<dbReference type="InterPro" id="IPR036640">
    <property type="entry name" value="ABC1_TM_sf"/>
</dbReference>